<protein>
    <recommendedName>
        <fullName evidence="1">F-box domain-containing protein</fullName>
    </recommendedName>
</protein>
<comment type="caution">
    <text evidence="2">The sequence shown here is derived from an EMBL/GenBank/DDBJ whole genome shotgun (WGS) entry which is preliminary data.</text>
</comment>
<dbReference type="InterPro" id="IPR036047">
    <property type="entry name" value="F-box-like_dom_sf"/>
</dbReference>
<dbReference type="PANTHER" id="PTHR32133:SF396">
    <property type="entry name" value="OS10G0141600 PROTEIN"/>
    <property type="match status" value="1"/>
</dbReference>
<dbReference type="PANTHER" id="PTHR32133">
    <property type="entry name" value="OS07G0120400 PROTEIN"/>
    <property type="match status" value="1"/>
</dbReference>
<organism evidence="2 3">
    <name type="scientific">Eleusine coracana subsp. coracana</name>
    <dbReference type="NCBI Taxonomy" id="191504"/>
    <lineage>
        <taxon>Eukaryota</taxon>
        <taxon>Viridiplantae</taxon>
        <taxon>Streptophyta</taxon>
        <taxon>Embryophyta</taxon>
        <taxon>Tracheophyta</taxon>
        <taxon>Spermatophyta</taxon>
        <taxon>Magnoliopsida</taxon>
        <taxon>Liliopsida</taxon>
        <taxon>Poales</taxon>
        <taxon>Poaceae</taxon>
        <taxon>PACMAD clade</taxon>
        <taxon>Chloridoideae</taxon>
        <taxon>Cynodonteae</taxon>
        <taxon>Eleusininae</taxon>
        <taxon>Eleusine</taxon>
    </lineage>
</organism>
<dbReference type="SUPFAM" id="SSF81383">
    <property type="entry name" value="F-box domain"/>
    <property type="match status" value="1"/>
</dbReference>
<evidence type="ECO:0000313" key="2">
    <source>
        <dbReference type="EMBL" id="GJM91677.1"/>
    </source>
</evidence>
<dbReference type="Proteomes" id="UP001054889">
    <property type="component" value="Unassembled WGS sequence"/>
</dbReference>
<sequence>MSSPADDLILEVFLRLPPHPTCLLHVSLVCKHWRRLIHGHWFLNHLRARHHNVAPLLGFFHKDGFVPTGDSPDRLSAAHFSQLQGSGWMVLSSRHGRVLLRNTYSMQSEALLLVWDPMTGGRSYLPIHPKYRRNGCSSRPFSVVFLFAFRGRVFAGVYSSQTKEWGDLVSMGIPRELSSIKEANSVFISNALYLLWPCNYKIKIIRFHLATKRLQYIEISQSIHVVQAMTKMFQVIVLGGELMSTLQDGSGMLHK</sequence>
<dbReference type="EMBL" id="BQKI01000003">
    <property type="protein sequence ID" value="GJM91677.1"/>
    <property type="molecule type" value="Genomic_DNA"/>
</dbReference>
<reference evidence="2" key="1">
    <citation type="journal article" date="2018" name="DNA Res.">
        <title>Multiple hybrid de novo genome assembly of finger millet, an orphan allotetraploid crop.</title>
        <authorList>
            <person name="Hatakeyama M."/>
            <person name="Aluri S."/>
            <person name="Balachadran M.T."/>
            <person name="Sivarajan S.R."/>
            <person name="Patrignani A."/>
            <person name="Gruter S."/>
            <person name="Poveda L."/>
            <person name="Shimizu-Inatsugi R."/>
            <person name="Baeten J."/>
            <person name="Francoijs K.J."/>
            <person name="Nataraja K.N."/>
            <person name="Reddy Y.A.N."/>
            <person name="Phadnis S."/>
            <person name="Ravikumar R.L."/>
            <person name="Schlapbach R."/>
            <person name="Sreeman S.M."/>
            <person name="Shimizu K.K."/>
        </authorList>
    </citation>
    <scope>NUCLEOTIDE SEQUENCE</scope>
</reference>
<name>A0AAV5C1M6_ELECO</name>
<reference evidence="2" key="2">
    <citation type="submission" date="2021-12" db="EMBL/GenBank/DDBJ databases">
        <title>Resequencing data analysis of finger millet.</title>
        <authorList>
            <person name="Hatakeyama M."/>
            <person name="Aluri S."/>
            <person name="Balachadran M.T."/>
            <person name="Sivarajan S.R."/>
            <person name="Poveda L."/>
            <person name="Shimizu-Inatsugi R."/>
            <person name="Schlapbach R."/>
            <person name="Sreeman S.M."/>
            <person name="Shimizu K.K."/>
        </authorList>
    </citation>
    <scope>NUCLEOTIDE SEQUENCE</scope>
</reference>
<evidence type="ECO:0000259" key="1">
    <source>
        <dbReference type="Pfam" id="PF00646"/>
    </source>
</evidence>
<evidence type="ECO:0000313" key="3">
    <source>
        <dbReference type="Proteomes" id="UP001054889"/>
    </source>
</evidence>
<feature type="domain" description="F-box" evidence="1">
    <location>
        <begin position="6"/>
        <end position="43"/>
    </location>
</feature>
<keyword evidence="3" id="KW-1185">Reference proteome</keyword>
<proteinExistence type="predicted"/>
<dbReference type="AlphaFoldDB" id="A0AAV5C1M6"/>
<accession>A0AAV5C1M6</accession>
<gene>
    <name evidence="2" type="primary">ga08077</name>
    <name evidence="2" type="ORF">PR202_ga08077</name>
</gene>
<dbReference type="Pfam" id="PF00646">
    <property type="entry name" value="F-box"/>
    <property type="match status" value="1"/>
</dbReference>
<dbReference type="InterPro" id="IPR001810">
    <property type="entry name" value="F-box_dom"/>
</dbReference>
<dbReference type="Gene3D" id="1.20.1280.50">
    <property type="match status" value="1"/>
</dbReference>